<dbReference type="EMBL" id="FO082872">
    <property type="protein sequence ID" value="SJK85979.1"/>
    <property type="molecule type" value="Genomic_DNA"/>
</dbReference>
<dbReference type="KEGG" id="bmic:BMR1_02g02267"/>
<keyword evidence="3" id="KW-1185">Reference proteome</keyword>
<feature type="region of interest" description="Disordered" evidence="1">
    <location>
        <begin position="593"/>
        <end position="634"/>
    </location>
</feature>
<evidence type="ECO:0000256" key="1">
    <source>
        <dbReference type="SAM" id="MobiDB-lite"/>
    </source>
</evidence>
<reference evidence="2 3" key="1">
    <citation type="journal article" date="2012" name="Nucleic Acids Res.">
        <title>Sequencing of the smallest Apicomplexan genome from the human pathogen Babesia microti.</title>
        <authorList>
            <person name="Cornillot E."/>
            <person name="Hadj-Kaddour K."/>
            <person name="Dassouli A."/>
            <person name="Noel B."/>
            <person name="Ranwez V."/>
            <person name="Vacherie B."/>
            <person name="Augagneur Y."/>
            <person name="Bres V."/>
            <person name="Duclos A."/>
            <person name="Randazzo S."/>
            <person name="Carcy B."/>
            <person name="Debierre-Grockiego F."/>
            <person name="Delbecq S."/>
            <person name="Moubri-Menage K."/>
            <person name="Shams-Eldin H."/>
            <person name="Usmani-Brown S."/>
            <person name="Bringaud F."/>
            <person name="Wincker P."/>
            <person name="Vivares C.P."/>
            <person name="Schwarz R.T."/>
            <person name="Schetters T.P."/>
            <person name="Krause P.J."/>
            <person name="Gorenflot A."/>
            <person name="Berry V."/>
            <person name="Barbe V."/>
            <person name="Ben Mamoun C."/>
        </authorList>
    </citation>
    <scope>NUCLEOTIDE SEQUENCE [LARGE SCALE GENOMIC DNA]</scope>
    <source>
        <strain evidence="2 3">RI</strain>
    </source>
</reference>
<dbReference type="AlphaFoldDB" id="A0A1R4AAE7"/>
<dbReference type="GeneID" id="24424240"/>
<dbReference type="OrthoDB" id="365359at2759"/>
<dbReference type="VEuPathDB" id="PiroplasmaDB:BMR1_02g02267"/>
<evidence type="ECO:0000313" key="2">
    <source>
        <dbReference type="EMBL" id="SJK85979.1"/>
    </source>
</evidence>
<accession>A0A1R4AAE7</accession>
<reference evidence="2 3" key="2">
    <citation type="journal article" date="2013" name="PLoS ONE">
        <title>Whole genome mapping and re-organization of the nuclear and mitochondrial genomes of Babesia microti isolates.</title>
        <authorList>
            <person name="Cornillot E."/>
            <person name="Dassouli A."/>
            <person name="Garg A."/>
            <person name="Pachikara N."/>
            <person name="Randazzo S."/>
            <person name="Depoix D."/>
            <person name="Carcy B."/>
            <person name="Delbecq S."/>
            <person name="Frutos R."/>
            <person name="Silva J.C."/>
            <person name="Sutton R."/>
            <person name="Krause P.J."/>
            <person name="Mamoun C.B."/>
        </authorList>
    </citation>
    <scope>NUCLEOTIDE SEQUENCE [LARGE SCALE GENOMIC DNA]</scope>
    <source>
        <strain evidence="2 3">RI</strain>
    </source>
</reference>
<name>A0A1R4AAE7_BABMR</name>
<reference evidence="2 3" key="3">
    <citation type="journal article" date="2016" name="Sci. Rep.">
        <title>Genome-wide diversity and gene expression profiling of Babesia microti isolates identify polymorphic genes that mediate host-pathogen interactions.</title>
        <authorList>
            <person name="Silva J.C."/>
            <person name="Cornillot E."/>
            <person name="McCracken C."/>
            <person name="Usmani-Brown S."/>
            <person name="Dwivedi A."/>
            <person name="Ifeonu O.O."/>
            <person name="Crabtree J."/>
            <person name="Gotia H.T."/>
            <person name="Virji A.Z."/>
            <person name="Reynes C."/>
            <person name="Colinge J."/>
            <person name="Kumar V."/>
            <person name="Lawres L."/>
            <person name="Pazzi J.E."/>
            <person name="Pablo J.V."/>
            <person name="Hung C."/>
            <person name="Brancato J."/>
            <person name="Kumari P."/>
            <person name="Orvis J."/>
            <person name="Tretina K."/>
            <person name="Chibucos M."/>
            <person name="Ott S."/>
            <person name="Sadzewicz L."/>
            <person name="Sengamalay N."/>
            <person name="Shetty A.C."/>
            <person name="Su Q."/>
            <person name="Tallon L."/>
            <person name="Fraser C.M."/>
            <person name="Frutos R."/>
            <person name="Molina D.M."/>
            <person name="Krause P.J."/>
            <person name="Ben Mamoun C."/>
        </authorList>
    </citation>
    <scope>NUCLEOTIDE SEQUENCE [LARGE SCALE GENOMIC DNA]</scope>
    <source>
        <strain evidence="2 3">RI</strain>
    </source>
</reference>
<dbReference type="Proteomes" id="UP000002899">
    <property type="component" value="Chromosome II"/>
</dbReference>
<protein>
    <submittedName>
        <fullName evidence="2">Uncharacterized protein</fullName>
    </submittedName>
</protein>
<dbReference type="RefSeq" id="XP_021338180.1">
    <property type="nucleotide sequence ID" value="XM_021481550.1"/>
</dbReference>
<organism evidence="2 3">
    <name type="scientific">Babesia microti (strain RI)</name>
    <dbReference type="NCBI Taxonomy" id="1133968"/>
    <lineage>
        <taxon>Eukaryota</taxon>
        <taxon>Sar</taxon>
        <taxon>Alveolata</taxon>
        <taxon>Apicomplexa</taxon>
        <taxon>Aconoidasida</taxon>
        <taxon>Piroplasmida</taxon>
        <taxon>Babesiidae</taxon>
        <taxon>Babesia</taxon>
    </lineage>
</organism>
<sequence length="634" mass="72135">MKVLMPQIQATLNNIASLFGLVPNRVPGSTTVPGEFICQLAARHHGLPNGEFLFRPGKCLKLSKAKNKYPPLVVYEETRDGNLNDIWLGHLRFTGYFSITASTKHLLNTQFSEQLASSESTEREGVDDAHTLFLFPYERKDGEAISNLLIAKGNFLTSLDIQSISFCAASTGSSRLLHALSEVVKHSISHNKNLSALLMLDILNCSSVVRYKIDCEKDIFEQISNSINKKCDDEKPTANCYWDARVLDKIATLFSLRRSYNEVTSGLVKTFSDFVCDRLECLSPKLVTNIVSAVGNSKCLDEFWMFMMAKRIQDTAQCYEPEDLATIIDTYATASLEDTGFYESVCENVKEKLDQFTPHQLAIVLSALARVRIRDLDLVQGALEIIKHYLLQEYHSEIFTQSSKTLHKRDLSQDILVIAYTLVAASELDYRDDTLDLLWRILALRLKDTVFDISVSTWLPFAVAAYPSPTSLRTFLPVWTNHVNTITRRIKSKTFARTVQRRHALLLQCFKTGIIPEEFVMPSELDTLNDICKYSHFGGLRQEECGSTFTPESSTFHLEVSACLRGLQVQHQRELQSIPFVLDIVIQQQTTTRHEPLNTRQQTKGWGGYNLHHDRYSPNHRKHKRETYIYKPTQ</sequence>
<evidence type="ECO:0000313" key="3">
    <source>
        <dbReference type="Proteomes" id="UP000002899"/>
    </source>
</evidence>
<proteinExistence type="predicted"/>